<dbReference type="InterPro" id="IPR011655">
    <property type="entry name" value="MpPF26"/>
</dbReference>
<comment type="caution">
    <text evidence="3">The sequence shown here is derived from an EMBL/GenBank/DDBJ whole genome shotgun (WGS) entry which is preliminary data.</text>
</comment>
<organism evidence="3 4">
    <name type="scientific">Flavobacterium microcysteis</name>
    <dbReference type="NCBI Taxonomy" id="2596891"/>
    <lineage>
        <taxon>Bacteria</taxon>
        <taxon>Pseudomonadati</taxon>
        <taxon>Bacteroidota</taxon>
        <taxon>Flavobacteriia</taxon>
        <taxon>Flavobacteriales</taxon>
        <taxon>Flavobacteriaceae</taxon>
        <taxon>Flavobacterium</taxon>
    </lineage>
</organism>
<dbReference type="AlphaFoldDB" id="A0A501QFD6"/>
<reference evidence="3 4" key="1">
    <citation type="submission" date="2019-06" db="EMBL/GenBank/DDBJ databases">
        <title>Flavobacterium sp. MaA-Y11 from geoumgang.</title>
        <authorList>
            <person name="Jeong S."/>
        </authorList>
    </citation>
    <scope>NUCLEOTIDE SEQUENCE [LARGE SCALE GENOMIC DNA]</scope>
    <source>
        <strain evidence="3 4">MaA-Y11</strain>
    </source>
</reference>
<dbReference type="Pfam" id="PF07666">
    <property type="entry name" value="MpPF26"/>
    <property type="match status" value="1"/>
</dbReference>
<protein>
    <submittedName>
        <fullName evidence="3">DUF4190 domain-containing protein</fullName>
    </submittedName>
</protein>
<sequence length="134" mass="15087">MEEQHQGNYGAESHRSEPNRPESYRPEPPRPEPLRQEQYRQLYYRKQLPNAVTVLILGIMSIVAAFCYGFFGVVLGIIALVISKNDMRLHRENPGEYDGYPNLSAGRVCAIIGLSLGSLFLIFLAFVFVLAAIT</sequence>
<dbReference type="OrthoDB" id="1099888at2"/>
<evidence type="ECO:0000256" key="1">
    <source>
        <dbReference type="SAM" id="MobiDB-lite"/>
    </source>
</evidence>
<evidence type="ECO:0000313" key="4">
    <source>
        <dbReference type="Proteomes" id="UP000319175"/>
    </source>
</evidence>
<dbReference type="RefSeq" id="WP_139999345.1">
    <property type="nucleotide sequence ID" value="NZ_VFJE01000051.1"/>
</dbReference>
<feature type="compositionally biased region" description="Basic and acidic residues" evidence="1">
    <location>
        <begin position="12"/>
        <end position="36"/>
    </location>
</feature>
<feature type="transmembrane region" description="Helical" evidence="2">
    <location>
        <begin position="108"/>
        <end position="133"/>
    </location>
</feature>
<accession>A0A501QFD6</accession>
<name>A0A501QFD6_9FLAO</name>
<keyword evidence="4" id="KW-1185">Reference proteome</keyword>
<keyword evidence="2" id="KW-1133">Transmembrane helix</keyword>
<evidence type="ECO:0000256" key="2">
    <source>
        <dbReference type="SAM" id="Phobius"/>
    </source>
</evidence>
<keyword evidence="2" id="KW-0472">Membrane</keyword>
<evidence type="ECO:0000313" key="3">
    <source>
        <dbReference type="EMBL" id="TPD71188.1"/>
    </source>
</evidence>
<keyword evidence="2" id="KW-0812">Transmembrane</keyword>
<dbReference type="EMBL" id="VFJE01000051">
    <property type="protein sequence ID" value="TPD71188.1"/>
    <property type="molecule type" value="Genomic_DNA"/>
</dbReference>
<gene>
    <name evidence="3" type="ORF">FJA49_04630</name>
</gene>
<dbReference type="Proteomes" id="UP000319175">
    <property type="component" value="Unassembled WGS sequence"/>
</dbReference>
<feature type="region of interest" description="Disordered" evidence="1">
    <location>
        <begin position="1"/>
        <end position="36"/>
    </location>
</feature>
<proteinExistence type="predicted"/>
<dbReference type="NCBIfam" id="NF040945">
    <property type="entry name" value="CCC_membrane"/>
    <property type="match status" value="1"/>
</dbReference>
<feature type="transmembrane region" description="Helical" evidence="2">
    <location>
        <begin position="52"/>
        <end position="82"/>
    </location>
</feature>